<gene>
    <name evidence="1" type="ORF">BCR33DRAFT_751832</name>
</gene>
<dbReference type="AlphaFoldDB" id="A0A1Y1ZUD6"/>
<sequence length="112" mass="12530">MTNLINNGFSVNSAAEEVSTNLSTTKETIRGIYYRMIEHPNRTHGNSVFSDEEENALTALLEARSLCRQPMSRMAFIDFATTVFNEGFYTVGLSRDSQRSGHHSYNGSSNEV</sequence>
<organism evidence="1 2">
    <name type="scientific">Rhizoclosmatium globosum</name>
    <dbReference type="NCBI Taxonomy" id="329046"/>
    <lineage>
        <taxon>Eukaryota</taxon>
        <taxon>Fungi</taxon>
        <taxon>Fungi incertae sedis</taxon>
        <taxon>Chytridiomycota</taxon>
        <taxon>Chytridiomycota incertae sedis</taxon>
        <taxon>Chytridiomycetes</taxon>
        <taxon>Chytridiales</taxon>
        <taxon>Chytriomycetaceae</taxon>
        <taxon>Rhizoclosmatium</taxon>
    </lineage>
</organism>
<keyword evidence="2" id="KW-1185">Reference proteome</keyword>
<proteinExistence type="predicted"/>
<name>A0A1Y1ZUD6_9FUNG</name>
<dbReference type="Proteomes" id="UP000193642">
    <property type="component" value="Unassembled WGS sequence"/>
</dbReference>
<evidence type="ECO:0000313" key="1">
    <source>
        <dbReference type="EMBL" id="ORY13667.1"/>
    </source>
</evidence>
<comment type="caution">
    <text evidence="1">The sequence shown here is derived from an EMBL/GenBank/DDBJ whole genome shotgun (WGS) entry which is preliminary data.</text>
</comment>
<protein>
    <submittedName>
        <fullName evidence="1">Uncharacterized protein</fullName>
    </submittedName>
</protein>
<dbReference type="EMBL" id="MCGO01000340">
    <property type="protein sequence ID" value="ORY13667.1"/>
    <property type="molecule type" value="Genomic_DNA"/>
</dbReference>
<evidence type="ECO:0000313" key="2">
    <source>
        <dbReference type="Proteomes" id="UP000193642"/>
    </source>
</evidence>
<accession>A0A1Y1ZUD6</accession>
<reference evidence="1 2" key="1">
    <citation type="submission" date="2016-07" db="EMBL/GenBank/DDBJ databases">
        <title>Pervasive Adenine N6-methylation of Active Genes in Fungi.</title>
        <authorList>
            <consortium name="DOE Joint Genome Institute"/>
            <person name="Mondo S.J."/>
            <person name="Dannebaum R.O."/>
            <person name="Kuo R.C."/>
            <person name="Labutti K."/>
            <person name="Haridas S."/>
            <person name="Kuo A."/>
            <person name="Salamov A."/>
            <person name="Ahrendt S.R."/>
            <person name="Lipzen A."/>
            <person name="Sullivan W."/>
            <person name="Andreopoulos W.B."/>
            <person name="Clum A."/>
            <person name="Lindquist E."/>
            <person name="Daum C."/>
            <person name="Ramamoorthy G.K."/>
            <person name="Gryganskyi A."/>
            <person name="Culley D."/>
            <person name="Magnuson J.K."/>
            <person name="James T.Y."/>
            <person name="O'Malley M.A."/>
            <person name="Stajich J.E."/>
            <person name="Spatafora J.W."/>
            <person name="Visel A."/>
            <person name="Grigoriev I.V."/>
        </authorList>
    </citation>
    <scope>NUCLEOTIDE SEQUENCE [LARGE SCALE GENOMIC DNA]</scope>
    <source>
        <strain evidence="1 2">JEL800</strain>
    </source>
</reference>